<evidence type="ECO:0000313" key="2">
    <source>
        <dbReference type="Proteomes" id="UP000790709"/>
    </source>
</evidence>
<gene>
    <name evidence="1" type="ORF">BV22DRAFT_1132852</name>
</gene>
<organism evidence="1 2">
    <name type="scientific">Leucogyrophana mollusca</name>
    <dbReference type="NCBI Taxonomy" id="85980"/>
    <lineage>
        <taxon>Eukaryota</taxon>
        <taxon>Fungi</taxon>
        <taxon>Dikarya</taxon>
        <taxon>Basidiomycota</taxon>
        <taxon>Agaricomycotina</taxon>
        <taxon>Agaricomycetes</taxon>
        <taxon>Agaricomycetidae</taxon>
        <taxon>Boletales</taxon>
        <taxon>Boletales incertae sedis</taxon>
        <taxon>Leucogyrophana</taxon>
    </lineage>
</organism>
<evidence type="ECO:0000313" key="1">
    <source>
        <dbReference type="EMBL" id="KAH7920733.1"/>
    </source>
</evidence>
<keyword evidence="2" id="KW-1185">Reference proteome</keyword>
<reference evidence="1" key="1">
    <citation type="journal article" date="2021" name="New Phytol.">
        <title>Evolutionary innovations through gain and loss of genes in the ectomycorrhizal Boletales.</title>
        <authorList>
            <person name="Wu G."/>
            <person name="Miyauchi S."/>
            <person name="Morin E."/>
            <person name="Kuo A."/>
            <person name="Drula E."/>
            <person name="Varga T."/>
            <person name="Kohler A."/>
            <person name="Feng B."/>
            <person name="Cao Y."/>
            <person name="Lipzen A."/>
            <person name="Daum C."/>
            <person name="Hundley H."/>
            <person name="Pangilinan J."/>
            <person name="Johnson J."/>
            <person name="Barry K."/>
            <person name="LaButti K."/>
            <person name="Ng V."/>
            <person name="Ahrendt S."/>
            <person name="Min B."/>
            <person name="Choi I.G."/>
            <person name="Park H."/>
            <person name="Plett J.M."/>
            <person name="Magnuson J."/>
            <person name="Spatafora J.W."/>
            <person name="Nagy L.G."/>
            <person name="Henrissat B."/>
            <person name="Grigoriev I.V."/>
            <person name="Yang Z.L."/>
            <person name="Xu J."/>
            <person name="Martin F.M."/>
        </authorList>
    </citation>
    <scope>NUCLEOTIDE SEQUENCE</scope>
    <source>
        <strain evidence="1">KUC20120723A-06</strain>
    </source>
</reference>
<dbReference type="Proteomes" id="UP000790709">
    <property type="component" value="Unassembled WGS sequence"/>
</dbReference>
<accession>A0ACB8B6A8</accession>
<name>A0ACB8B6A8_9AGAM</name>
<protein>
    <submittedName>
        <fullName evidence="1">Uncharacterized protein</fullName>
    </submittedName>
</protein>
<dbReference type="EMBL" id="MU266562">
    <property type="protein sequence ID" value="KAH7920733.1"/>
    <property type="molecule type" value="Genomic_DNA"/>
</dbReference>
<proteinExistence type="predicted"/>
<sequence>MLYNFPVMGRYIVAIGPNSIGSIEEETEVDPFAFGPLPVIYVTVQLSLDVILLAFALFAAVKHALEARQLHGRWSINPLVKSLVADQIIYFIGNVLWQATTISMIFPNSVAAQSPFIVGLNSFFNALAVVAGTRMVISLRARESKTVEGTSHGELSTIQFGARDLPAQSVDEGEPEPESMVERGCSSVRRQAEEEA</sequence>
<comment type="caution">
    <text evidence="1">The sequence shown here is derived from an EMBL/GenBank/DDBJ whole genome shotgun (WGS) entry which is preliminary data.</text>
</comment>